<dbReference type="SUPFAM" id="SSF82171">
    <property type="entry name" value="DPP6 N-terminal domain-like"/>
    <property type="match status" value="1"/>
</dbReference>
<name>A0AAF0YFJ8_9TREE</name>
<evidence type="ECO:0000313" key="1">
    <source>
        <dbReference type="EMBL" id="WOO85743.1"/>
    </source>
</evidence>
<keyword evidence="2" id="KW-1185">Reference proteome</keyword>
<dbReference type="GO" id="GO:1990811">
    <property type="term" value="C:MWP complex"/>
    <property type="evidence" value="ECO:0007669"/>
    <property type="project" value="TreeGrafter"/>
</dbReference>
<organism evidence="1 2">
    <name type="scientific">Vanrija pseudolonga</name>
    <dbReference type="NCBI Taxonomy" id="143232"/>
    <lineage>
        <taxon>Eukaryota</taxon>
        <taxon>Fungi</taxon>
        <taxon>Dikarya</taxon>
        <taxon>Basidiomycota</taxon>
        <taxon>Agaricomycotina</taxon>
        <taxon>Tremellomycetes</taxon>
        <taxon>Trichosporonales</taxon>
        <taxon>Trichosporonaceae</taxon>
        <taxon>Vanrija</taxon>
    </lineage>
</organism>
<sequence length="432" mass="46876">MDTYQFSQVYRASAISFSPGSTFIAAAIEDHVMIRSTSSLDLIRTWHCSSSPEAPSPGSVTQRKPHTVDFLEWSSDGSRLLAFTSKGGQAWVLDLSSGEQVAHLANGVTRVEWGGSSILAWSDRGVSWHHLPTGTSRFVQYAQQAQKGHAWSPGHRYIALLERHHGRCYVGVYDSQSLIRHFPVSTEASGVSWSPCGKWIAAWDWKVNYAISFHTPAGTMAGSFKPANAILGVSAVAWSPNGRHVIVGGYDGTVHVLESESFYPIAALRGYEGDILGEPPTGHTTLTQFTPTTAAPHRSGVQHVGVSEDGSILFFCHDSALHVYTLLPSTGSATPDISHWSTAVLLNGVKSIRPCPTTNRIAFVTGAAKLYMWDKLGVEAVKIPGDVLAVDVHWAPDGHTASVSDRRLFCLVYEEGADESTNMEGEGWEELD</sequence>
<dbReference type="Proteomes" id="UP000827549">
    <property type="component" value="Chromosome 7"/>
</dbReference>
<dbReference type="InterPro" id="IPR052778">
    <property type="entry name" value="Centrosome-WD_assoc"/>
</dbReference>
<dbReference type="Pfam" id="PF00400">
    <property type="entry name" value="WD40"/>
    <property type="match status" value="1"/>
</dbReference>
<protein>
    <submittedName>
        <fullName evidence="1">WD repeat-containing protein WRAP73</fullName>
    </submittedName>
</protein>
<evidence type="ECO:0000313" key="2">
    <source>
        <dbReference type="Proteomes" id="UP000827549"/>
    </source>
</evidence>
<dbReference type="InterPro" id="IPR001680">
    <property type="entry name" value="WD40_rpt"/>
</dbReference>
<dbReference type="Gene3D" id="2.130.10.10">
    <property type="entry name" value="YVTN repeat-like/Quinoprotein amine dehydrogenase"/>
    <property type="match status" value="2"/>
</dbReference>
<dbReference type="PANTHER" id="PTHR16220:SF0">
    <property type="entry name" value="WD REPEAT-CONTAINING PROTEIN WRAP73"/>
    <property type="match status" value="1"/>
</dbReference>
<dbReference type="GO" id="GO:1990810">
    <property type="term" value="P:microtubule anchoring at mitotic spindle pole body"/>
    <property type="evidence" value="ECO:0007669"/>
    <property type="project" value="TreeGrafter"/>
</dbReference>
<dbReference type="PANTHER" id="PTHR16220">
    <property type="entry name" value="WD REPEAT PROTEIN 8-RELATED"/>
    <property type="match status" value="1"/>
</dbReference>
<dbReference type="AlphaFoldDB" id="A0AAF0YFJ8"/>
<dbReference type="EMBL" id="CP086720">
    <property type="protein sequence ID" value="WOO85743.1"/>
    <property type="molecule type" value="Genomic_DNA"/>
</dbReference>
<reference evidence="1" key="1">
    <citation type="submission" date="2023-10" db="EMBL/GenBank/DDBJ databases">
        <authorList>
            <person name="Noh H."/>
        </authorList>
    </citation>
    <scope>NUCLEOTIDE SEQUENCE</scope>
    <source>
        <strain evidence="1">DUCC4014</strain>
    </source>
</reference>
<gene>
    <name evidence="1" type="primary">Wrap73</name>
    <name evidence="1" type="ORF">LOC62_07G009233</name>
</gene>
<dbReference type="InterPro" id="IPR015943">
    <property type="entry name" value="WD40/YVTN_repeat-like_dom_sf"/>
</dbReference>
<dbReference type="GeneID" id="87812396"/>
<dbReference type="GO" id="GO:0005815">
    <property type="term" value="C:microtubule organizing center"/>
    <property type="evidence" value="ECO:0007669"/>
    <property type="project" value="TreeGrafter"/>
</dbReference>
<dbReference type="RefSeq" id="XP_062631769.1">
    <property type="nucleotide sequence ID" value="XM_062775785.1"/>
</dbReference>
<accession>A0AAF0YFJ8</accession>
<proteinExistence type="predicted"/>
<dbReference type="SMART" id="SM00320">
    <property type="entry name" value="WD40"/>
    <property type="match status" value="4"/>
</dbReference>